<dbReference type="EMBL" id="JAGGLJ010000003">
    <property type="protein sequence ID" value="MBP2024823.1"/>
    <property type="molecule type" value="Genomic_DNA"/>
</dbReference>
<comment type="similarity">
    <text evidence="2">Belongs to the TsaE family.</text>
</comment>
<dbReference type="PANTHER" id="PTHR33540:SF2">
    <property type="entry name" value="TRNA THREONYLCARBAMOYLADENOSINE BIOSYNTHESIS PROTEIN TSAE"/>
    <property type="match status" value="1"/>
</dbReference>
<proteinExistence type="inferred from homology"/>
<dbReference type="Pfam" id="PF02367">
    <property type="entry name" value="TsaE"/>
    <property type="match status" value="1"/>
</dbReference>
<evidence type="ECO:0000256" key="10">
    <source>
        <dbReference type="ARBA" id="ARBA00032441"/>
    </source>
</evidence>
<evidence type="ECO:0000256" key="4">
    <source>
        <dbReference type="ARBA" id="ARBA00022490"/>
    </source>
</evidence>
<evidence type="ECO:0000313" key="11">
    <source>
        <dbReference type="EMBL" id="MBP2024823.1"/>
    </source>
</evidence>
<dbReference type="NCBIfam" id="TIGR00150">
    <property type="entry name" value="T6A_YjeE"/>
    <property type="match status" value="1"/>
</dbReference>
<evidence type="ECO:0000256" key="5">
    <source>
        <dbReference type="ARBA" id="ARBA00022694"/>
    </source>
</evidence>
<reference evidence="11 12" key="1">
    <citation type="submission" date="2021-03" db="EMBL/GenBank/DDBJ databases">
        <title>Genomic Encyclopedia of Type Strains, Phase IV (KMG-IV): sequencing the most valuable type-strain genomes for metagenomic binning, comparative biology and taxonomic classification.</title>
        <authorList>
            <person name="Goeker M."/>
        </authorList>
    </citation>
    <scope>NUCLEOTIDE SEQUENCE [LARGE SCALE GENOMIC DNA]</scope>
    <source>
        <strain evidence="11 12">DSM 27563</strain>
    </source>
</reference>
<sequence length="156" mass="17950">MKFIIENREKTKKFGEYLGSILNSGDVICLNGDLGTGKTTMTKSIGLGMGIDDYITSPTFTIINEYYGNLNLYHFDTYRLSSNADVEYLGFDEYFYGDGVCIIEWANRIKDALPEDYLEMNLKRIDEEKREVEIVAVGPRSQELLEELRNNENSWN</sequence>
<name>A0ABS4KAL6_9FIRM</name>
<keyword evidence="7" id="KW-0547">Nucleotide-binding</keyword>
<dbReference type="InterPro" id="IPR003442">
    <property type="entry name" value="T6A_TsaE"/>
</dbReference>
<dbReference type="InterPro" id="IPR027417">
    <property type="entry name" value="P-loop_NTPase"/>
</dbReference>
<evidence type="ECO:0000256" key="8">
    <source>
        <dbReference type="ARBA" id="ARBA00022840"/>
    </source>
</evidence>
<evidence type="ECO:0000256" key="1">
    <source>
        <dbReference type="ARBA" id="ARBA00004496"/>
    </source>
</evidence>
<protein>
    <recommendedName>
        <fullName evidence="3">tRNA threonylcarbamoyladenosine biosynthesis protein TsaE</fullName>
    </recommendedName>
    <alternativeName>
        <fullName evidence="10">t(6)A37 threonylcarbamoyladenosine biosynthesis protein TsaE</fullName>
    </alternativeName>
</protein>
<dbReference type="SUPFAM" id="SSF52540">
    <property type="entry name" value="P-loop containing nucleoside triphosphate hydrolases"/>
    <property type="match status" value="1"/>
</dbReference>
<keyword evidence="4" id="KW-0963">Cytoplasm</keyword>
<keyword evidence="12" id="KW-1185">Reference proteome</keyword>
<keyword evidence="6" id="KW-0479">Metal-binding</keyword>
<evidence type="ECO:0000256" key="9">
    <source>
        <dbReference type="ARBA" id="ARBA00022842"/>
    </source>
</evidence>
<keyword evidence="5" id="KW-0819">tRNA processing</keyword>
<comment type="caution">
    <text evidence="11">The sequence shown here is derived from an EMBL/GenBank/DDBJ whole genome shotgun (WGS) entry which is preliminary data.</text>
</comment>
<dbReference type="RefSeq" id="WP_210060131.1">
    <property type="nucleotide sequence ID" value="NZ_JAGGLJ010000003.1"/>
</dbReference>
<evidence type="ECO:0000256" key="3">
    <source>
        <dbReference type="ARBA" id="ARBA00019010"/>
    </source>
</evidence>
<accession>A0ABS4KAL6</accession>
<evidence type="ECO:0000313" key="12">
    <source>
        <dbReference type="Proteomes" id="UP001519306"/>
    </source>
</evidence>
<keyword evidence="9" id="KW-0460">Magnesium</keyword>
<organism evidence="11 12">
    <name type="scientific">Peptoniphilus stercorisuis</name>
    <dbReference type="NCBI Taxonomy" id="1436965"/>
    <lineage>
        <taxon>Bacteria</taxon>
        <taxon>Bacillati</taxon>
        <taxon>Bacillota</taxon>
        <taxon>Tissierellia</taxon>
        <taxon>Tissierellales</taxon>
        <taxon>Peptoniphilaceae</taxon>
        <taxon>Peptoniphilus</taxon>
    </lineage>
</organism>
<keyword evidence="8" id="KW-0067">ATP-binding</keyword>
<evidence type="ECO:0000256" key="6">
    <source>
        <dbReference type="ARBA" id="ARBA00022723"/>
    </source>
</evidence>
<comment type="subcellular location">
    <subcellularLocation>
        <location evidence="1">Cytoplasm</location>
    </subcellularLocation>
</comment>
<evidence type="ECO:0000256" key="2">
    <source>
        <dbReference type="ARBA" id="ARBA00007599"/>
    </source>
</evidence>
<dbReference type="Proteomes" id="UP001519306">
    <property type="component" value="Unassembled WGS sequence"/>
</dbReference>
<dbReference type="Gene3D" id="3.40.50.300">
    <property type="entry name" value="P-loop containing nucleotide triphosphate hydrolases"/>
    <property type="match status" value="1"/>
</dbReference>
<dbReference type="PANTHER" id="PTHR33540">
    <property type="entry name" value="TRNA THREONYLCARBAMOYLADENOSINE BIOSYNTHESIS PROTEIN TSAE"/>
    <property type="match status" value="1"/>
</dbReference>
<gene>
    <name evidence="11" type="ORF">J2Z71_000346</name>
</gene>
<evidence type="ECO:0000256" key="7">
    <source>
        <dbReference type="ARBA" id="ARBA00022741"/>
    </source>
</evidence>